<sequence length="174" mass="19772">MIRTPRLLLRPARDDDLLPLHAIFSDPETMRYWDRPANTDIAQTRAFLDAFMKADPTTRYEFILDLDGKCVGKAGVWDKPEVGFILNRAHWGKGLVREAMEAILPGAFAAFPDCEALTAEVDPRNTRSCRLLEVLGFVIERIGKQDFLYGGTEWCDTAYYRLPRPAIQPPGVMR</sequence>
<evidence type="ECO:0000259" key="1">
    <source>
        <dbReference type="PROSITE" id="PS51186"/>
    </source>
</evidence>
<dbReference type="EMBL" id="JAELVR010000005">
    <property type="protein sequence ID" value="MBJ6371721.1"/>
    <property type="molecule type" value="Genomic_DNA"/>
</dbReference>
<keyword evidence="3" id="KW-1185">Reference proteome</keyword>
<proteinExistence type="predicted"/>
<organism evidence="2 3">
    <name type="scientific">Sedimentitalea arenosa</name>
    <dbReference type="NCBI Taxonomy" id="2798803"/>
    <lineage>
        <taxon>Bacteria</taxon>
        <taxon>Pseudomonadati</taxon>
        <taxon>Pseudomonadota</taxon>
        <taxon>Alphaproteobacteria</taxon>
        <taxon>Rhodobacterales</taxon>
        <taxon>Paracoccaceae</taxon>
        <taxon>Sedimentitalea</taxon>
    </lineage>
</organism>
<name>A0A8J7LW57_9RHOB</name>
<dbReference type="Pfam" id="PF13302">
    <property type="entry name" value="Acetyltransf_3"/>
    <property type="match status" value="1"/>
</dbReference>
<dbReference type="InterPro" id="IPR051531">
    <property type="entry name" value="N-acetyltransferase"/>
</dbReference>
<accession>A0A8J7LW57</accession>
<evidence type="ECO:0000313" key="3">
    <source>
        <dbReference type="Proteomes" id="UP000619079"/>
    </source>
</evidence>
<dbReference type="InterPro" id="IPR000182">
    <property type="entry name" value="GNAT_dom"/>
</dbReference>
<dbReference type="InterPro" id="IPR016181">
    <property type="entry name" value="Acyl_CoA_acyltransferase"/>
</dbReference>
<protein>
    <submittedName>
        <fullName evidence="2">GNAT family N-acetyltransferase</fullName>
    </submittedName>
</protein>
<dbReference type="PANTHER" id="PTHR43792">
    <property type="entry name" value="GNAT FAMILY, PUTATIVE (AFU_ORTHOLOGUE AFUA_3G00765)-RELATED-RELATED"/>
    <property type="match status" value="1"/>
</dbReference>
<gene>
    <name evidence="2" type="ORF">JF290_09295</name>
</gene>
<dbReference type="SUPFAM" id="SSF55729">
    <property type="entry name" value="Acyl-CoA N-acyltransferases (Nat)"/>
    <property type="match status" value="1"/>
</dbReference>
<comment type="caution">
    <text evidence="2">The sequence shown here is derived from an EMBL/GenBank/DDBJ whole genome shotgun (WGS) entry which is preliminary data.</text>
</comment>
<evidence type="ECO:0000313" key="2">
    <source>
        <dbReference type="EMBL" id="MBJ6371721.1"/>
    </source>
</evidence>
<reference evidence="2" key="1">
    <citation type="submission" date="2020-12" db="EMBL/GenBank/DDBJ databases">
        <title>Sedimentitalea sp. nov., isolated from sand in Incheon.</title>
        <authorList>
            <person name="Kim W."/>
        </authorList>
    </citation>
    <scope>NUCLEOTIDE SEQUENCE</scope>
    <source>
        <strain evidence="2">CAU 1593</strain>
    </source>
</reference>
<dbReference type="GO" id="GO:0016747">
    <property type="term" value="F:acyltransferase activity, transferring groups other than amino-acyl groups"/>
    <property type="evidence" value="ECO:0007669"/>
    <property type="project" value="InterPro"/>
</dbReference>
<dbReference type="Gene3D" id="3.40.630.30">
    <property type="match status" value="1"/>
</dbReference>
<feature type="domain" description="N-acetyltransferase" evidence="1">
    <location>
        <begin position="7"/>
        <end position="165"/>
    </location>
</feature>
<dbReference type="PROSITE" id="PS51186">
    <property type="entry name" value="GNAT"/>
    <property type="match status" value="1"/>
</dbReference>
<dbReference type="Proteomes" id="UP000619079">
    <property type="component" value="Unassembled WGS sequence"/>
</dbReference>
<dbReference type="AlphaFoldDB" id="A0A8J7LW57"/>